<sequence length="170" mass="18569">MKKRTKIVCTIGPACESREILTQMVKAGMNVARLNFSHGTYENHAMLIENIRAVATETGEPVAIMQDLQGPKIRVGLLPEAGVVLTEGQTVVFDTSIKQYDQEHVPIDYSELHTFLQPQERILLADGKIEVVITAVDGTKITTTVVVGGTIFSHKGINIPDSTLTIRALT</sequence>
<keyword evidence="6" id="KW-0547">Nucleotide-binding</keyword>
<feature type="non-terminal residue" evidence="13">
    <location>
        <position position="170"/>
    </location>
</feature>
<dbReference type="Pfam" id="PF00224">
    <property type="entry name" value="PK"/>
    <property type="match status" value="1"/>
</dbReference>
<dbReference type="GO" id="GO:0000287">
    <property type="term" value="F:magnesium ion binding"/>
    <property type="evidence" value="ECO:0007669"/>
    <property type="project" value="InterPro"/>
</dbReference>
<dbReference type="UniPathway" id="UPA00109">
    <property type="reaction ID" value="UER00188"/>
</dbReference>
<dbReference type="GO" id="GO:0030955">
    <property type="term" value="F:potassium ion binding"/>
    <property type="evidence" value="ECO:0007669"/>
    <property type="project" value="InterPro"/>
</dbReference>
<evidence type="ECO:0000256" key="9">
    <source>
        <dbReference type="ARBA" id="ARBA00022842"/>
    </source>
</evidence>
<dbReference type="SUPFAM" id="SSF51621">
    <property type="entry name" value="Phosphoenolpyruvate/pyruvate domain"/>
    <property type="match status" value="1"/>
</dbReference>
<keyword evidence="4" id="KW-0808">Transferase</keyword>
<dbReference type="EMBL" id="PFBZ01000055">
    <property type="protein sequence ID" value="PIT86786.1"/>
    <property type="molecule type" value="Genomic_DNA"/>
</dbReference>
<evidence type="ECO:0000313" key="14">
    <source>
        <dbReference type="Proteomes" id="UP000229362"/>
    </source>
</evidence>
<evidence type="ECO:0000256" key="6">
    <source>
        <dbReference type="ARBA" id="ARBA00022741"/>
    </source>
</evidence>
<comment type="similarity">
    <text evidence="2">Belongs to the pyruvate kinase family.</text>
</comment>
<gene>
    <name evidence="13" type="ORF">COU33_01215</name>
</gene>
<dbReference type="GO" id="GO:0016301">
    <property type="term" value="F:kinase activity"/>
    <property type="evidence" value="ECO:0007669"/>
    <property type="project" value="UniProtKB-KW"/>
</dbReference>
<dbReference type="Gene3D" id="2.40.33.10">
    <property type="entry name" value="PK beta-barrel domain-like"/>
    <property type="match status" value="1"/>
</dbReference>
<accession>A0A2M6W1V7</accession>
<evidence type="ECO:0000256" key="3">
    <source>
        <dbReference type="ARBA" id="ARBA00012142"/>
    </source>
</evidence>
<feature type="domain" description="Pyruvate kinase barrel" evidence="12">
    <location>
        <begin position="3"/>
        <end position="170"/>
    </location>
</feature>
<dbReference type="SUPFAM" id="SSF50800">
    <property type="entry name" value="PK beta-barrel domain-like"/>
    <property type="match status" value="1"/>
</dbReference>
<evidence type="ECO:0000259" key="12">
    <source>
        <dbReference type="Pfam" id="PF00224"/>
    </source>
</evidence>
<keyword evidence="11 13" id="KW-0670">Pyruvate</keyword>
<protein>
    <recommendedName>
        <fullName evidence="3">pyruvate kinase</fullName>
        <ecNumber evidence="3">2.7.1.40</ecNumber>
    </recommendedName>
</protein>
<evidence type="ECO:0000313" key="13">
    <source>
        <dbReference type="EMBL" id="PIT86786.1"/>
    </source>
</evidence>
<dbReference type="AlphaFoldDB" id="A0A2M6W1V7"/>
<dbReference type="InterPro" id="IPR015793">
    <property type="entry name" value="Pyrv_Knase_brl"/>
</dbReference>
<dbReference type="Proteomes" id="UP000229362">
    <property type="component" value="Unassembled WGS sequence"/>
</dbReference>
<dbReference type="Gene3D" id="3.20.20.60">
    <property type="entry name" value="Phosphoenolpyruvate-binding domains"/>
    <property type="match status" value="1"/>
</dbReference>
<dbReference type="GO" id="GO:0005524">
    <property type="term" value="F:ATP binding"/>
    <property type="evidence" value="ECO:0007669"/>
    <property type="project" value="UniProtKB-KW"/>
</dbReference>
<dbReference type="InterPro" id="IPR015813">
    <property type="entry name" value="Pyrv/PenolPyrv_kinase-like_dom"/>
</dbReference>
<dbReference type="InterPro" id="IPR040442">
    <property type="entry name" value="Pyrv_kinase-like_dom_sf"/>
</dbReference>
<keyword evidence="9" id="KW-0460">Magnesium</keyword>
<keyword evidence="8" id="KW-0067">ATP-binding</keyword>
<evidence type="ECO:0000256" key="10">
    <source>
        <dbReference type="ARBA" id="ARBA00023152"/>
    </source>
</evidence>
<dbReference type="InterPro" id="IPR011037">
    <property type="entry name" value="Pyrv_Knase-like_insert_dom_sf"/>
</dbReference>
<dbReference type="InterPro" id="IPR015806">
    <property type="entry name" value="Pyrv_Knase_insert_dom_sf"/>
</dbReference>
<keyword evidence="10" id="KW-0324">Glycolysis</keyword>
<proteinExistence type="inferred from homology"/>
<comment type="caution">
    <text evidence="13">The sequence shown here is derived from an EMBL/GenBank/DDBJ whole genome shotgun (WGS) entry which is preliminary data.</text>
</comment>
<evidence type="ECO:0000256" key="5">
    <source>
        <dbReference type="ARBA" id="ARBA00022723"/>
    </source>
</evidence>
<evidence type="ECO:0000256" key="11">
    <source>
        <dbReference type="ARBA" id="ARBA00023317"/>
    </source>
</evidence>
<dbReference type="PANTHER" id="PTHR11817">
    <property type="entry name" value="PYRUVATE KINASE"/>
    <property type="match status" value="1"/>
</dbReference>
<evidence type="ECO:0000256" key="4">
    <source>
        <dbReference type="ARBA" id="ARBA00022679"/>
    </source>
</evidence>
<keyword evidence="5" id="KW-0479">Metal-binding</keyword>
<dbReference type="EC" id="2.7.1.40" evidence="3"/>
<evidence type="ECO:0000256" key="7">
    <source>
        <dbReference type="ARBA" id="ARBA00022777"/>
    </source>
</evidence>
<keyword evidence="7 13" id="KW-0418">Kinase</keyword>
<evidence type="ECO:0000256" key="2">
    <source>
        <dbReference type="ARBA" id="ARBA00008663"/>
    </source>
</evidence>
<dbReference type="FunFam" id="2.40.33.10:FF:000001">
    <property type="entry name" value="Pyruvate kinase"/>
    <property type="match status" value="1"/>
</dbReference>
<evidence type="ECO:0000256" key="8">
    <source>
        <dbReference type="ARBA" id="ARBA00022840"/>
    </source>
</evidence>
<evidence type="ECO:0000256" key="1">
    <source>
        <dbReference type="ARBA" id="ARBA00004997"/>
    </source>
</evidence>
<comment type="pathway">
    <text evidence="1">Carbohydrate degradation; glycolysis; pyruvate from D-glyceraldehyde 3-phosphate: step 5/5.</text>
</comment>
<reference evidence="14" key="1">
    <citation type="submission" date="2017-09" db="EMBL/GenBank/DDBJ databases">
        <title>Depth-based differentiation of microbial function through sediment-hosted aquifers and enrichment of novel symbionts in the deep terrestrial subsurface.</title>
        <authorList>
            <person name="Probst A.J."/>
            <person name="Ladd B."/>
            <person name="Jarett J.K."/>
            <person name="Geller-Mcgrath D.E."/>
            <person name="Sieber C.M.K."/>
            <person name="Emerson J.B."/>
            <person name="Anantharaman K."/>
            <person name="Thomas B.C."/>
            <person name="Malmstrom R."/>
            <person name="Stieglmeier M."/>
            <person name="Klingl A."/>
            <person name="Woyke T."/>
            <person name="Ryan C.M."/>
            <person name="Banfield J.F."/>
        </authorList>
    </citation>
    <scope>NUCLEOTIDE SEQUENCE [LARGE SCALE GENOMIC DNA]</scope>
</reference>
<dbReference type="InterPro" id="IPR001697">
    <property type="entry name" value="Pyr_Knase"/>
</dbReference>
<dbReference type="GO" id="GO:0004743">
    <property type="term" value="F:pyruvate kinase activity"/>
    <property type="evidence" value="ECO:0007669"/>
    <property type="project" value="UniProtKB-EC"/>
</dbReference>
<organism evidence="13 14">
    <name type="scientific">Candidatus Magasanikbacteria bacterium CG10_big_fil_rev_8_21_14_0_10_43_6</name>
    <dbReference type="NCBI Taxonomy" id="1974650"/>
    <lineage>
        <taxon>Bacteria</taxon>
        <taxon>Candidatus Magasanikiibacteriota</taxon>
    </lineage>
</organism>
<name>A0A2M6W1V7_9BACT</name>